<dbReference type="OrthoDB" id="6839462at2"/>
<feature type="transmembrane region" description="Helical" evidence="1">
    <location>
        <begin position="14"/>
        <end position="36"/>
    </location>
</feature>
<dbReference type="EMBL" id="CCSF01000001">
    <property type="protein sequence ID" value="CDZ95496.1"/>
    <property type="molecule type" value="Genomic_DNA"/>
</dbReference>
<keyword evidence="1" id="KW-1133">Transmembrane helix</keyword>
<reference evidence="2 3" key="1">
    <citation type="submission" date="2014-07" db="EMBL/GenBank/DDBJ databases">
        <authorList>
            <person name="Urmite Genomes Urmite Genomes"/>
        </authorList>
    </citation>
    <scope>NUCLEOTIDE SEQUENCE [LARGE SCALE GENOMIC DNA]</scope>
    <source>
        <strain evidence="2 3">20_BN</strain>
    </source>
</reference>
<proteinExistence type="predicted"/>
<keyword evidence="3" id="KW-1185">Reference proteome</keyword>
<keyword evidence="1" id="KW-0472">Membrane</keyword>
<evidence type="ECO:0000256" key="1">
    <source>
        <dbReference type="SAM" id="Phobius"/>
    </source>
</evidence>
<protein>
    <submittedName>
        <fullName evidence="2">Uncharacterized protein</fullName>
    </submittedName>
</protein>
<evidence type="ECO:0000313" key="2">
    <source>
        <dbReference type="EMBL" id="CDZ95496.1"/>
    </source>
</evidence>
<keyword evidence="1" id="KW-0812">Transmembrane</keyword>
<dbReference type="STRING" id="1499686.BN1079_02831"/>
<dbReference type="Proteomes" id="UP000053902">
    <property type="component" value="Unassembled WGS sequence"/>
</dbReference>
<organism evidence="2 3">
    <name type="scientific">Pseudomonas saudiphocaensis</name>
    <dbReference type="NCBI Taxonomy" id="1499686"/>
    <lineage>
        <taxon>Bacteria</taxon>
        <taxon>Pseudomonadati</taxon>
        <taxon>Pseudomonadota</taxon>
        <taxon>Gammaproteobacteria</taxon>
        <taxon>Pseudomonadales</taxon>
        <taxon>Pseudomonadaceae</taxon>
        <taxon>Pseudomonas</taxon>
    </lineage>
</organism>
<name>A0A078M099_9PSED</name>
<gene>
    <name evidence="2" type="ORF">BN1079_02831</name>
</gene>
<dbReference type="HOGENOM" id="CLU_839044_0_0_6"/>
<evidence type="ECO:0000313" key="3">
    <source>
        <dbReference type="Proteomes" id="UP000053902"/>
    </source>
</evidence>
<accession>A0A078M099</accession>
<sequence length="331" mass="35911">MSTLGMHHLARGQAMAEFVVMVAGCVLLMFVAVPVIGKLTDMAYKSQEMARYAAWERTVWYGTPEDYIGQSKSGHSPSQYDRDQISSLSPSDRSLYARLDTVDGLPTRSNEDIFNSAENRLLAYGQAARPFTNEDVEAPGNSMINRFWRWTSGQSQPMVNSGASAAGSSMSNSTPTSVADTLTGGYNALMSPVTKAVDILSFGRGDDDLLQIAHPRRNLYSSDVRIPVSLTGSTLGSTPLIGAAPLSVNARSAILADAWVAQDELHMREKSDDFVLGTGLEDNLLWDVIKTAVSIMEPSFRHIDLAPVNTDPIPGDSVACNPRTGFCYFND</sequence>
<dbReference type="AlphaFoldDB" id="A0A078M099"/>
<dbReference type="RefSeq" id="WP_037025357.1">
    <property type="nucleotide sequence ID" value="NZ_CCSF01000001.1"/>
</dbReference>